<dbReference type="KEGG" id="bpl:BURPS1106A_A1899"/>
<evidence type="ECO:0000256" key="7">
    <source>
        <dbReference type="ARBA" id="ARBA00022795"/>
    </source>
</evidence>
<dbReference type="InterPro" id="IPR018035">
    <property type="entry name" value="Flagellar_FliH/T3SS_HrpE"/>
</dbReference>
<gene>
    <name evidence="14" type="ordered locus">BURPS1106A_A1899</name>
</gene>
<dbReference type="GO" id="GO:0005829">
    <property type="term" value="C:cytosol"/>
    <property type="evidence" value="ECO:0007669"/>
    <property type="project" value="TreeGrafter"/>
</dbReference>
<evidence type="ECO:0000313" key="14">
    <source>
        <dbReference type="EMBL" id="ABN93445.1"/>
    </source>
</evidence>
<dbReference type="HOGENOM" id="CLU_054714_0_0_4"/>
<dbReference type="RefSeq" id="WP_004536905.1">
    <property type="nucleotide sequence ID" value="NC_009078.1"/>
</dbReference>
<sequence>MGPITPNSCARLGFSGDVVPRECFGELMTIESAYAALDADRDAVLAAARQEADRVMAEAVARTEEMIAAAQSEYDAAAERGYRDGYDQAFGKWMDRLADVADAQNRLQLRMRERLADIVASAVEQIVRAESRETLFKRALASVERIVDGATYLRVVVHENDLDQARAIFGTLEARWREFGRPIAMSVVADKRLAPGSCVCESDFGAIDASLDTQLRAMRGAVARALKRSIEEAGANECDATRRDESIGIETDRDGERDARNAEQDAGGRA</sequence>
<evidence type="ECO:0000313" key="15">
    <source>
        <dbReference type="Proteomes" id="UP000006738"/>
    </source>
</evidence>
<dbReference type="Proteomes" id="UP000006738">
    <property type="component" value="Chromosome II"/>
</dbReference>
<evidence type="ECO:0000256" key="4">
    <source>
        <dbReference type="ARBA" id="ARBA00016507"/>
    </source>
</evidence>
<dbReference type="Pfam" id="PF02108">
    <property type="entry name" value="FliH"/>
    <property type="match status" value="1"/>
</dbReference>
<evidence type="ECO:0000259" key="13">
    <source>
        <dbReference type="Pfam" id="PF02108"/>
    </source>
</evidence>
<feature type="compositionally biased region" description="Basic and acidic residues" evidence="12">
    <location>
        <begin position="239"/>
        <end position="270"/>
    </location>
</feature>
<reference evidence="15" key="1">
    <citation type="submission" date="2007-02" db="EMBL/GenBank/DDBJ databases">
        <authorList>
            <person name="DeShazer D."/>
            <person name="Woods D.E."/>
            <person name="Nierman W.C."/>
        </authorList>
    </citation>
    <scope>NUCLEOTIDE SEQUENCE [LARGE SCALE GENOMIC DNA]</scope>
    <source>
        <strain evidence="15">1106a</strain>
    </source>
</reference>
<dbReference type="PANTHER" id="PTHR34982">
    <property type="entry name" value="YOP PROTEINS TRANSLOCATION PROTEIN L"/>
    <property type="match status" value="1"/>
</dbReference>
<evidence type="ECO:0000256" key="5">
    <source>
        <dbReference type="ARBA" id="ARBA00022448"/>
    </source>
</evidence>
<feature type="region of interest" description="Disordered" evidence="12">
    <location>
        <begin position="234"/>
        <end position="270"/>
    </location>
</feature>
<evidence type="ECO:0000256" key="12">
    <source>
        <dbReference type="SAM" id="MobiDB-lite"/>
    </source>
</evidence>
<keyword evidence="5" id="KW-0813">Transport</keyword>
<evidence type="ECO:0000256" key="1">
    <source>
        <dbReference type="ARBA" id="ARBA00003041"/>
    </source>
</evidence>
<comment type="function">
    <text evidence="1">Needed for flagellar regrowth and assembly.</text>
</comment>
<dbReference type="InterPro" id="IPR012842">
    <property type="entry name" value="T3SS_SctL/SctL2"/>
</dbReference>
<dbReference type="GO" id="GO:0030254">
    <property type="term" value="P:protein secretion by the type III secretion system"/>
    <property type="evidence" value="ECO:0007669"/>
    <property type="project" value="InterPro"/>
</dbReference>
<comment type="similarity">
    <text evidence="3">Belongs to the FliH family.</text>
</comment>
<comment type="subcellular location">
    <subcellularLocation>
        <location evidence="2">Cytoplasm</location>
    </subcellularLocation>
</comment>
<dbReference type="NCBIfam" id="TIGR02499">
    <property type="entry name" value="HrpE_YscL_not"/>
    <property type="match status" value="1"/>
</dbReference>
<keyword evidence="8" id="KW-0653">Protein transport</keyword>
<keyword evidence="9" id="KW-1006">Bacterial flagellum protein export</keyword>
<organism evidence="14 15">
    <name type="scientific">Burkholderia pseudomallei (strain 1106a)</name>
    <dbReference type="NCBI Taxonomy" id="357348"/>
    <lineage>
        <taxon>Bacteria</taxon>
        <taxon>Pseudomonadati</taxon>
        <taxon>Pseudomonadota</taxon>
        <taxon>Betaproteobacteria</taxon>
        <taxon>Burkholderiales</taxon>
        <taxon>Burkholderiaceae</taxon>
        <taxon>Burkholderia</taxon>
        <taxon>pseudomallei group</taxon>
    </lineage>
</organism>
<protein>
    <recommendedName>
        <fullName evidence="4">Flagellar assembly protein FliH</fullName>
    </recommendedName>
    <alternativeName>
        <fullName evidence="11">Type 3 secretion system stator protein</fullName>
    </alternativeName>
</protein>
<keyword evidence="7" id="KW-1005">Bacterial flagellum biogenesis</keyword>
<comment type="similarity">
    <text evidence="10">Belongs to the SctL stator family.</text>
</comment>
<keyword evidence="6" id="KW-0963">Cytoplasm</keyword>
<dbReference type="AlphaFoldDB" id="A3P6H3"/>
<evidence type="ECO:0000256" key="9">
    <source>
        <dbReference type="ARBA" id="ARBA00023225"/>
    </source>
</evidence>
<dbReference type="EMBL" id="CP000573">
    <property type="protein sequence ID" value="ABN93445.1"/>
    <property type="molecule type" value="Genomic_DNA"/>
</dbReference>
<evidence type="ECO:0000256" key="11">
    <source>
        <dbReference type="ARBA" id="ARBA00040494"/>
    </source>
</evidence>
<evidence type="ECO:0000256" key="6">
    <source>
        <dbReference type="ARBA" id="ARBA00022490"/>
    </source>
</evidence>
<evidence type="ECO:0000256" key="10">
    <source>
        <dbReference type="ARBA" id="ARBA00024335"/>
    </source>
</evidence>
<evidence type="ECO:0000256" key="8">
    <source>
        <dbReference type="ARBA" id="ARBA00022927"/>
    </source>
</evidence>
<proteinExistence type="inferred from homology"/>
<dbReference type="GO" id="GO:0044781">
    <property type="term" value="P:bacterial-type flagellum organization"/>
    <property type="evidence" value="ECO:0007669"/>
    <property type="project" value="UniProtKB-KW"/>
</dbReference>
<accession>A3P6H3</accession>
<dbReference type="PANTHER" id="PTHR34982:SF1">
    <property type="entry name" value="FLAGELLAR ASSEMBLY PROTEIN FLIH"/>
    <property type="match status" value="1"/>
</dbReference>
<evidence type="ECO:0000256" key="2">
    <source>
        <dbReference type="ARBA" id="ARBA00004496"/>
    </source>
</evidence>
<name>A3P6H3_BURP0</name>
<feature type="domain" description="Flagellar assembly protein FliH/Type III secretion system HrpE" evidence="13">
    <location>
        <begin position="97"/>
        <end position="216"/>
    </location>
</feature>
<dbReference type="NCBIfam" id="NF006574">
    <property type="entry name" value="PRK09098.1"/>
    <property type="match status" value="1"/>
</dbReference>
<dbReference type="InterPro" id="IPR051472">
    <property type="entry name" value="T3SS_Stator/FliH"/>
</dbReference>
<evidence type="ECO:0000256" key="3">
    <source>
        <dbReference type="ARBA" id="ARBA00006602"/>
    </source>
</evidence>